<feature type="compositionally biased region" description="Low complexity" evidence="1">
    <location>
        <begin position="28"/>
        <end position="38"/>
    </location>
</feature>
<dbReference type="eggNOG" id="COG0747">
    <property type="taxonomic scope" value="Bacteria"/>
</dbReference>
<dbReference type="PANTHER" id="PTHR30290">
    <property type="entry name" value="PERIPLASMIC BINDING COMPONENT OF ABC TRANSPORTER"/>
    <property type="match status" value="1"/>
</dbReference>
<dbReference type="Pfam" id="PF00496">
    <property type="entry name" value="SBP_bac_5"/>
    <property type="match status" value="1"/>
</dbReference>
<name>D3EZ78_CONWI</name>
<evidence type="ECO:0000256" key="1">
    <source>
        <dbReference type="SAM" id="MobiDB-lite"/>
    </source>
</evidence>
<reference evidence="5" key="2">
    <citation type="submission" date="2010-01" db="EMBL/GenBank/DDBJ databases">
        <title>The complete genome of Conexibacter woesei DSM 14684.</title>
        <authorList>
            <consortium name="US DOE Joint Genome Institute (JGI-PGF)"/>
            <person name="Lucas S."/>
            <person name="Copeland A."/>
            <person name="Lapidus A."/>
            <person name="Glavina del Rio T."/>
            <person name="Dalin E."/>
            <person name="Tice H."/>
            <person name="Bruce D."/>
            <person name="Goodwin L."/>
            <person name="Pitluck S."/>
            <person name="Kyrpides N."/>
            <person name="Mavromatis K."/>
            <person name="Ivanova N."/>
            <person name="Mikhailova N."/>
            <person name="Chertkov O."/>
            <person name="Brettin T."/>
            <person name="Detter J.C."/>
            <person name="Han C."/>
            <person name="Larimer F."/>
            <person name="Land M."/>
            <person name="Hauser L."/>
            <person name="Markowitz V."/>
            <person name="Cheng J.-F."/>
            <person name="Hugenholtz P."/>
            <person name="Woyke T."/>
            <person name="Wu D."/>
            <person name="Pukall R."/>
            <person name="Steenblock K."/>
            <person name="Schneider S."/>
            <person name="Klenk H.-P."/>
            <person name="Eisen J.A."/>
        </authorList>
    </citation>
    <scope>NUCLEOTIDE SEQUENCE [LARGE SCALE GENOMIC DNA]</scope>
    <source>
        <strain evidence="5">DSM 14684 / CIP 108061 / JCM 11494 / NBRC 100937 / ID131577</strain>
    </source>
</reference>
<protein>
    <submittedName>
        <fullName evidence="4">Extracellular solute-binding protein family 5</fullName>
    </submittedName>
</protein>
<dbReference type="EMBL" id="CP001854">
    <property type="protein sequence ID" value="ADB51843.1"/>
    <property type="molecule type" value="Genomic_DNA"/>
</dbReference>
<proteinExistence type="predicted"/>
<keyword evidence="5" id="KW-1185">Reference proteome</keyword>
<dbReference type="RefSeq" id="WP_012934894.1">
    <property type="nucleotide sequence ID" value="NC_013739.1"/>
</dbReference>
<dbReference type="InterPro" id="IPR030678">
    <property type="entry name" value="Peptide/Ni-bd"/>
</dbReference>
<dbReference type="AlphaFoldDB" id="D3EZ78"/>
<feature type="region of interest" description="Disordered" evidence="1">
    <location>
        <begin position="28"/>
        <end position="51"/>
    </location>
</feature>
<dbReference type="GO" id="GO:0043190">
    <property type="term" value="C:ATP-binding cassette (ABC) transporter complex"/>
    <property type="evidence" value="ECO:0007669"/>
    <property type="project" value="InterPro"/>
</dbReference>
<feature type="compositionally biased region" description="Gly residues" evidence="1">
    <location>
        <begin position="39"/>
        <end position="51"/>
    </location>
</feature>
<evidence type="ECO:0000313" key="5">
    <source>
        <dbReference type="Proteomes" id="UP000008229"/>
    </source>
</evidence>
<keyword evidence="2" id="KW-0732">Signal</keyword>
<dbReference type="GO" id="GO:0015833">
    <property type="term" value="P:peptide transport"/>
    <property type="evidence" value="ECO:0007669"/>
    <property type="project" value="TreeGrafter"/>
</dbReference>
<dbReference type="Proteomes" id="UP000008229">
    <property type="component" value="Chromosome"/>
</dbReference>
<feature type="chain" id="PRO_5039052890" evidence="2">
    <location>
        <begin position="26"/>
        <end position="563"/>
    </location>
</feature>
<organism evidence="4 5">
    <name type="scientific">Conexibacter woesei (strain DSM 14684 / CCUG 47730 / CIP 108061 / JCM 11494 / NBRC 100937 / ID131577)</name>
    <dbReference type="NCBI Taxonomy" id="469383"/>
    <lineage>
        <taxon>Bacteria</taxon>
        <taxon>Bacillati</taxon>
        <taxon>Actinomycetota</taxon>
        <taxon>Thermoleophilia</taxon>
        <taxon>Solirubrobacterales</taxon>
        <taxon>Conexibacteraceae</taxon>
        <taxon>Conexibacter</taxon>
    </lineage>
</organism>
<dbReference type="SUPFAM" id="SSF53850">
    <property type="entry name" value="Periplasmic binding protein-like II"/>
    <property type="match status" value="1"/>
</dbReference>
<gene>
    <name evidence="4" type="ordered locus">Cwoe_3425</name>
</gene>
<dbReference type="PIRSF" id="PIRSF002741">
    <property type="entry name" value="MppA"/>
    <property type="match status" value="1"/>
</dbReference>
<dbReference type="Gene3D" id="3.40.190.10">
    <property type="entry name" value="Periplasmic binding protein-like II"/>
    <property type="match status" value="1"/>
</dbReference>
<dbReference type="Gene3D" id="3.10.105.10">
    <property type="entry name" value="Dipeptide-binding Protein, Domain 3"/>
    <property type="match status" value="1"/>
</dbReference>
<reference evidence="4 5" key="1">
    <citation type="journal article" date="2010" name="Stand. Genomic Sci.">
        <title>Complete genome sequence of Conexibacter woesei type strain (ID131577).</title>
        <authorList>
            <person name="Pukall R."/>
            <person name="Lapidus A."/>
            <person name="Glavina Del Rio T."/>
            <person name="Copeland A."/>
            <person name="Tice H."/>
            <person name="Cheng J.-F."/>
            <person name="Lucas S."/>
            <person name="Chen F."/>
            <person name="Nolan M."/>
            <person name="Bruce D."/>
            <person name="Goodwin L."/>
            <person name="Pitluck S."/>
            <person name="Mavromatis K."/>
            <person name="Ivanova N."/>
            <person name="Ovchinnikova G."/>
            <person name="Pati A."/>
            <person name="Chen A."/>
            <person name="Palaniappan K."/>
            <person name="Land M."/>
            <person name="Hauser L."/>
            <person name="Chang Y.-J."/>
            <person name="Jeffries C.D."/>
            <person name="Chain P."/>
            <person name="Meincke L."/>
            <person name="Sims D."/>
            <person name="Brettin T."/>
            <person name="Detter J.C."/>
            <person name="Rohde M."/>
            <person name="Goeker M."/>
            <person name="Bristow J."/>
            <person name="Eisen J.A."/>
            <person name="Markowitz V."/>
            <person name="Kyrpides N.C."/>
            <person name="Klenk H.-P."/>
            <person name="Hugenholtz P."/>
        </authorList>
    </citation>
    <scope>NUCLEOTIDE SEQUENCE [LARGE SCALE GENOMIC DNA]</scope>
    <source>
        <strain evidence="5">DSM 14684 / CIP 108061 / JCM 11494 / NBRC 100937 / ID131577</strain>
    </source>
</reference>
<dbReference type="InterPro" id="IPR000914">
    <property type="entry name" value="SBP_5_dom"/>
</dbReference>
<dbReference type="PROSITE" id="PS51257">
    <property type="entry name" value="PROKAR_LIPOPROTEIN"/>
    <property type="match status" value="1"/>
</dbReference>
<dbReference type="GO" id="GO:0042597">
    <property type="term" value="C:periplasmic space"/>
    <property type="evidence" value="ECO:0007669"/>
    <property type="project" value="UniProtKB-ARBA"/>
</dbReference>
<feature type="domain" description="Solute-binding protein family 5" evidence="3">
    <location>
        <begin position="100"/>
        <end position="471"/>
    </location>
</feature>
<feature type="signal peptide" evidence="2">
    <location>
        <begin position="1"/>
        <end position="25"/>
    </location>
</feature>
<dbReference type="InterPro" id="IPR039424">
    <property type="entry name" value="SBP_5"/>
</dbReference>
<dbReference type="KEGG" id="cwo:Cwoe_3425"/>
<dbReference type="PANTHER" id="PTHR30290:SF83">
    <property type="entry name" value="ABC TRANSPORTER SUBSTRATE-BINDING PROTEIN"/>
    <property type="match status" value="1"/>
</dbReference>
<dbReference type="OrthoDB" id="9801912at2"/>
<dbReference type="GO" id="GO:1904680">
    <property type="term" value="F:peptide transmembrane transporter activity"/>
    <property type="evidence" value="ECO:0007669"/>
    <property type="project" value="TreeGrafter"/>
</dbReference>
<sequence length="563" mass="61919" precursor="true">MRTWARIVGAMLVALALAVTVAACGGDDDGGSTSASTTSGGGGATTGGARQGGTATVLMGTAPDYLDPQLAYTTQAVEPHWISYTGLLTYRHEEGQAGTELIPGLADALPRISQDGRTYDFTLRRDLRYSDGTPVRATDFPYSVERMIKIPWGGRSFVTNYVVGAQEFDEGRARRVSGITASDATGRITIRLREAYGAFSNVLAFPALALVPSGTPIRNLSADPPPGVGAYMLTDVVPNRSFTVRRNPAFAAFRIPDIPLGNLDAINVRIVSNTNSEAQQVLNNQADIFDPGDTLPPALLPQIESQARDRFARKPVPSTFYFFLNTTKPPFDNQKAREAVNMALDRDALVRLSSGFFSPSCFFIPEGIVGHPDAECPYGDTPDIEGARRIISDEGLEGTRVVVWGQERSPRKEYVDYYTDMLNRIGFDAQQRIIADTVYFPTIGNERTDPQTGFANWLQDFPNPSDFYLLLDARSIQPTNNQNFSKVDDPHIQRELLRLNAVPATELDSVADEWRALDEYTAQRAYNAVFGSISVPKFFSDKLNFDSVFHPLYFNDWSTLSLK</sequence>
<dbReference type="HOGENOM" id="CLU_017028_9_0_11"/>
<evidence type="ECO:0000256" key="2">
    <source>
        <dbReference type="SAM" id="SignalP"/>
    </source>
</evidence>
<accession>D3EZ78</accession>
<dbReference type="STRING" id="469383.Cwoe_3425"/>
<evidence type="ECO:0000313" key="4">
    <source>
        <dbReference type="EMBL" id="ADB51843.1"/>
    </source>
</evidence>
<evidence type="ECO:0000259" key="3">
    <source>
        <dbReference type="Pfam" id="PF00496"/>
    </source>
</evidence>